<evidence type="ECO:0000313" key="15">
    <source>
        <dbReference type="Proteomes" id="UP001634394"/>
    </source>
</evidence>
<feature type="region of interest" description="Disordered" evidence="9">
    <location>
        <begin position="212"/>
        <end position="283"/>
    </location>
</feature>
<dbReference type="CDD" id="cd06562">
    <property type="entry name" value="GH20_HexA_HexB-like"/>
    <property type="match status" value="1"/>
</dbReference>
<evidence type="ECO:0000313" key="14">
    <source>
        <dbReference type="EMBL" id="KAL3860369.1"/>
    </source>
</evidence>
<dbReference type="PRINTS" id="PR00738">
    <property type="entry name" value="GLHYDRLASE20"/>
</dbReference>
<evidence type="ECO:0000256" key="11">
    <source>
        <dbReference type="SAM" id="SignalP"/>
    </source>
</evidence>
<comment type="similarity">
    <text evidence="2">Belongs to the glycosyl hydrolase 20 family.</text>
</comment>
<dbReference type="InterPro" id="IPR015883">
    <property type="entry name" value="Glyco_hydro_20_cat"/>
</dbReference>
<feature type="domain" description="Beta-hexosaminidase eukaryotic type N-terminal" evidence="13">
    <location>
        <begin position="477"/>
        <end position="612"/>
    </location>
</feature>
<feature type="region of interest" description="Disordered" evidence="9">
    <location>
        <begin position="319"/>
        <end position="339"/>
    </location>
</feature>
<gene>
    <name evidence="14" type="ORF">ACJMK2_010505</name>
</gene>
<evidence type="ECO:0000256" key="1">
    <source>
        <dbReference type="ARBA" id="ARBA00001231"/>
    </source>
</evidence>
<evidence type="ECO:0000256" key="2">
    <source>
        <dbReference type="ARBA" id="ARBA00006285"/>
    </source>
</evidence>
<feature type="compositionally biased region" description="Acidic residues" evidence="9">
    <location>
        <begin position="319"/>
        <end position="336"/>
    </location>
</feature>
<dbReference type="Gene3D" id="3.20.20.80">
    <property type="entry name" value="Glycosidases"/>
    <property type="match status" value="1"/>
</dbReference>
<dbReference type="InterPro" id="IPR029019">
    <property type="entry name" value="HEX_eukaryotic_N"/>
</dbReference>
<dbReference type="GO" id="GO:0004563">
    <property type="term" value="F:beta-N-acetylhexosaminidase activity"/>
    <property type="evidence" value="ECO:0007669"/>
    <property type="project" value="UniProtKB-EC"/>
</dbReference>
<reference evidence="14 15" key="1">
    <citation type="submission" date="2024-11" db="EMBL/GenBank/DDBJ databases">
        <title>Chromosome-level genome assembly of the freshwater bivalve Anodonta woodiana.</title>
        <authorList>
            <person name="Chen X."/>
        </authorList>
    </citation>
    <scope>NUCLEOTIDE SEQUENCE [LARGE SCALE GENOMIC DNA]</scope>
    <source>
        <strain evidence="14">MN2024</strain>
        <tissue evidence="14">Gills</tissue>
    </source>
</reference>
<dbReference type="SUPFAM" id="SSF55545">
    <property type="entry name" value="beta-N-acetylhexosaminidase-like domain"/>
    <property type="match status" value="1"/>
</dbReference>
<dbReference type="InterPro" id="IPR029018">
    <property type="entry name" value="Hex-like_dom2"/>
</dbReference>
<keyword evidence="5" id="KW-0378">Hydrolase</keyword>
<feature type="compositionally biased region" description="Basic and acidic residues" evidence="9">
    <location>
        <begin position="212"/>
        <end position="241"/>
    </location>
</feature>
<feature type="domain" description="Glycoside hydrolase family 20 catalytic" evidence="12">
    <location>
        <begin position="634"/>
        <end position="970"/>
    </location>
</feature>
<accession>A0ABD3VFK4</accession>
<feature type="region of interest" description="Disordered" evidence="9">
    <location>
        <begin position="375"/>
        <end position="414"/>
    </location>
</feature>
<evidence type="ECO:0000259" key="13">
    <source>
        <dbReference type="Pfam" id="PF14845"/>
    </source>
</evidence>
<evidence type="ECO:0000256" key="8">
    <source>
        <dbReference type="PIRSR" id="PIRSR625705-1"/>
    </source>
</evidence>
<evidence type="ECO:0000256" key="3">
    <source>
        <dbReference type="ARBA" id="ARBA00012663"/>
    </source>
</evidence>
<dbReference type="InterPro" id="IPR017853">
    <property type="entry name" value="GH"/>
</dbReference>
<organism evidence="14 15">
    <name type="scientific">Sinanodonta woodiana</name>
    <name type="common">Chinese pond mussel</name>
    <name type="synonym">Anodonta woodiana</name>
    <dbReference type="NCBI Taxonomy" id="1069815"/>
    <lineage>
        <taxon>Eukaryota</taxon>
        <taxon>Metazoa</taxon>
        <taxon>Spiralia</taxon>
        <taxon>Lophotrochozoa</taxon>
        <taxon>Mollusca</taxon>
        <taxon>Bivalvia</taxon>
        <taxon>Autobranchia</taxon>
        <taxon>Heteroconchia</taxon>
        <taxon>Palaeoheterodonta</taxon>
        <taxon>Unionida</taxon>
        <taxon>Unionoidea</taxon>
        <taxon>Unionidae</taxon>
        <taxon>Unioninae</taxon>
        <taxon>Sinanodonta</taxon>
    </lineage>
</organism>
<feature type="compositionally biased region" description="Polar residues" evidence="9">
    <location>
        <begin position="258"/>
        <end position="283"/>
    </location>
</feature>
<evidence type="ECO:0000256" key="10">
    <source>
        <dbReference type="SAM" id="Phobius"/>
    </source>
</evidence>
<comment type="caution">
    <text evidence="14">The sequence shown here is derived from an EMBL/GenBank/DDBJ whole genome shotgun (WGS) entry which is preliminary data.</text>
</comment>
<sequence length="1138" mass="129086">MNFVRSSLILFLAVWSATAELPINRDGSSFQQNNLAHQQPDIQKPKHQKNLPLVQNLQIQHVNPDLPRQDSAFNNPVNNVASSGRNPIPGLVSEQKVGDGPGGKTVGGELQHQQNEPLINGININNNVVNLNNNGNNINNNNSNNVENTSSNINIHNRNKINEKAGAVLSNKIKPRRNYINITVSDIVGDALGRDKNVQWLNKSVMEPKQEVILKNPSDWKDESKTDHEPKKTLSDPDLKDLLVTASAGNKTKDGVSGVTQEVKSDSNLPHQIEPSDTGNGVQKFQSRINDTGNLLDVSKVHEGEKDKTKAKFDAVEKYDEDDDYDDDTNLEDEEEKVNGGGVVSVKKIDSEVPVQVNMDGKDKTKEVVPVIQDGDFNNNIPVNGPSNGAGGGGRGEGTINSNNNNVNNGNSINRNDLINNNNVDGGNQRFILPIVNSPQGSMRIVWDWSDFAVNFEQFVMPEQKIRRAPHPSTGEPWPMPQYYVKKDDKVFRIDKTHFYFKITRNRCDIIDKAVLRYQAYILRDTIEDSYDNLQHAQGSPLVDPSQKYEDQLYTRAPYVSIVNVKIRQPCSRFPTEKSDESYDLFVKRTGVYLWANEVWGALRGLETFSQLVFRGTDGELYIKDVVINDYPRFPHRGVHIDSARHFIFKEVIFDVLEGMAQNKMNVLHWHIVDDQSFPYQSKVYPDLSEKGAYHPSYVYTHEDIAEITEFARLRGIRVMPEFDTPGHSYSWGLSRPDLLTQCYQGDHAVDGYLGPMDPSKNETFRFLKNLFKEILHVFKDQYIHLGGDEVPMTCWSSNPEVLRLLAQLQGKQNVEVKPNDPYYYSYDIRKVLEYYVTRLTTDIKNLGRKRSNGVRFVFWQEIMNNNVQLPNDTIIQVWQGDMSDVQRAITMGYSVLYSSCWYLDLIEYGTKWSKYYHCDPADSSFGYSIDESKVLGGEACLWSEYIDNENLMTTLWPRASAAAERLWSHKDVRDLENAATRLQEHRCRMLSRGLPVGQISGPDYCLRRGKRRTYLNETVSMNCTAGQCIDEDRAVIEKFNVRIEQKGRGISDCSQVVVQAGSHLAIILLIIIAVGVAFGLKCTNGKIVQLKVCKNKTILLVFVTLIFIYVMSYTSIWMQALEFKGSFEKRISARVHE</sequence>
<proteinExistence type="inferred from homology"/>
<keyword evidence="4 11" id="KW-0732">Signal</keyword>
<feature type="transmembrane region" description="Helical" evidence="10">
    <location>
        <begin position="1099"/>
        <end position="1119"/>
    </location>
</feature>
<name>A0ABD3VFK4_SINWO</name>
<keyword evidence="7" id="KW-0326">Glycosidase</keyword>
<evidence type="ECO:0000256" key="6">
    <source>
        <dbReference type="ARBA" id="ARBA00023180"/>
    </source>
</evidence>
<feature type="active site" description="Proton donor" evidence="8">
    <location>
        <position position="790"/>
    </location>
</feature>
<feature type="compositionally biased region" description="Gly residues" evidence="9">
    <location>
        <begin position="388"/>
        <end position="397"/>
    </location>
</feature>
<keyword evidence="10" id="KW-0472">Membrane</keyword>
<dbReference type="EMBL" id="JBJQND010000012">
    <property type="protein sequence ID" value="KAL3860370.1"/>
    <property type="molecule type" value="Genomic_DNA"/>
</dbReference>
<feature type="signal peptide" evidence="11">
    <location>
        <begin position="1"/>
        <end position="19"/>
    </location>
</feature>
<evidence type="ECO:0000256" key="7">
    <source>
        <dbReference type="ARBA" id="ARBA00023295"/>
    </source>
</evidence>
<dbReference type="EMBL" id="JBJQND010000012">
    <property type="protein sequence ID" value="KAL3860369.1"/>
    <property type="molecule type" value="Genomic_DNA"/>
</dbReference>
<dbReference type="InterPro" id="IPR025705">
    <property type="entry name" value="Beta_hexosaminidase_sua/sub"/>
</dbReference>
<dbReference type="PANTHER" id="PTHR22600">
    <property type="entry name" value="BETA-HEXOSAMINIDASE"/>
    <property type="match status" value="1"/>
</dbReference>
<dbReference type="Pfam" id="PF14845">
    <property type="entry name" value="Glycohydro_20b2"/>
    <property type="match status" value="1"/>
</dbReference>
<dbReference type="Pfam" id="PF00728">
    <property type="entry name" value="Glyco_hydro_20"/>
    <property type="match status" value="1"/>
</dbReference>
<dbReference type="PANTHER" id="PTHR22600:SF21">
    <property type="entry name" value="BETA-HEXOSAMINIDASE A"/>
    <property type="match status" value="1"/>
</dbReference>
<dbReference type="SUPFAM" id="SSF51445">
    <property type="entry name" value="(Trans)glycosidases"/>
    <property type="match status" value="1"/>
</dbReference>
<feature type="compositionally biased region" description="Low complexity" evidence="9">
    <location>
        <begin position="398"/>
        <end position="414"/>
    </location>
</feature>
<comment type="catalytic activity">
    <reaction evidence="1">
        <text>Hydrolysis of terminal non-reducing N-acetyl-D-hexosamine residues in N-acetyl-beta-D-hexosaminides.</text>
        <dbReference type="EC" id="3.2.1.52"/>
    </reaction>
</comment>
<keyword evidence="10" id="KW-0812">Transmembrane</keyword>
<evidence type="ECO:0000256" key="9">
    <source>
        <dbReference type="SAM" id="MobiDB-lite"/>
    </source>
</evidence>
<feature type="transmembrane region" description="Helical" evidence="10">
    <location>
        <begin position="1057"/>
        <end position="1079"/>
    </location>
</feature>
<dbReference type="FunFam" id="3.20.20.80:FF:000063">
    <property type="entry name" value="Beta-hexosaminidase"/>
    <property type="match status" value="1"/>
</dbReference>
<protein>
    <recommendedName>
        <fullName evidence="3">beta-N-acetylhexosaminidase</fullName>
        <ecNumber evidence="3">3.2.1.52</ecNumber>
    </recommendedName>
</protein>
<keyword evidence="6" id="KW-0325">Glycoprotein</keyword>
<dbReference type="Gene3D" id="3.30.379.10">
    <property type="entry name" value="Chitobiase/beta-hexosaminidase domain 2-like"/>
    <property type="match status" value="1"/>
</dbReference>
<feature type="chain" id="PRO_5044725115" description="beta-N-acetylhexosaminidase" evidence="11">
    <location>
        <begin position="20"/>
        <end position="1138"/>
    </location>
</feature>
<dbReference type="Proteomes" id="UP001634394">
    <property type="component" value="Unassembled WGS sequence"/>
</dbReference>
<keyword evidence="10" id="KW-1133">Transmembrane helix</keyword>
<evidence type="ECO:0000256" key="5">
    <source>
        <dbReference type="ARBA" id="ARBA00022801"/>
    </source>
</evidence>
<keyword evidence="15" id="KW-1185">Reference proteome</keyword>
<evidence type="ECO:0000256" key="4">
    <source>
        <dbReference type="ARBA" id="ARBA00022729"/>
    </source>
</evidence>
<dbReference type="EC" id="3.2.1.52" evidence="3"/>
<dbReference type="AlphaFoldDB" id="A0ABD3VFK4"/>
<evidence type="ECO:0000259" key="12">
    <source>
        <dbReference type="Pfam" id="PF00728"/>
    </source>
</evidence>